<dbReference type="InterPro" id="IPR003439">
    <property type="entry name" value="ABC_transporter-like_ATP-bd"/>
</dbReference>
<dbReference type="GO" id="GO:0015807">
    <property type="term" value="P:L-amino acid transport"/>
    <property type="evidence" value="ECO:0007669"/>
    <property type="project" value="TreeGrafter"/>
</dbReference>
<dbReference type="PROSITE" id="PS00211">
    <property type="entry name" value="ABC_TRANSPORTER_1"/>
    <property type="match status" value="1"/>
</dbReference>
<accession>A0A2T0WND7</accession>
<evidence type="ECO:0000256" key="5">
    <source>
        <dbReference type="ARBA" id="ARBA00022970"/>
    </source>
</evidence>
<organism evidence="7 8">
    <name type="scientific">Donghicola tyrosinivorans</name>
    <dbReference type="NCBI Taxonomy" id="1652492"/>
    <lineage>
        <taxon>Bacteria</taxon>
        <taxon>Pseudomonadati</taxon>
        <taxon>Pseudomonadota</taxon>
        <taxon>Alphaproteobacteria</taxon>
        <taxon>Rhodobacterales</taxon>
        <taxon>Roseobacteraceae</taxon>
        <taxon>Donghicola</taxon>
    </lineage>
</organism>
<dbReference type="CDD" id="cd03224">
    <property type="entry name" value="ABC_TM1139_LivF_branched"/>
    <property type="match status" value="1"/>
</dbReference>
<dbReference type="Proteomes" id="UP000238392">
    <property type="component" value="Unassembled WGS sequence"/>
</dbReference>
<dbReference type="InterPro" id="IPR017871">
    <property type="entry name" value="ABC_transporter-like_CS"/>
</dbReference>
<keyword evidence="2" id="KW-0813">Transport</keyword>
<dbReference type="InterPro" id="IPR027417">
    <property type="entry name" value="P-loop_NTPase"/>
</dbReference>
<evidence type="ECO:0000313" key="8">
    <source>
        <dbReference type="Proteomes" id="UP000238392"/>
    </source>
</evidence>
<dbReference type="EMBL" id="PVTQ01000008">
    <property type="protein sequence ID" value="PRY88218.1"/>
    <property type="molecule type" value="Genomic_DNA"/>
</dbReference>
<feature type="domain" description="ABC transporter" evidence="6">
    <location>
        <begin position="5"/>
        <end position="234"/>
    </location>
</feature>
<dbReference type="PANTHER" id="PTHR43820:SF5">
    <property type="entry name" value="HIGH-AFFINITY BRANCHED-CHAIN AMINO ACID TRANSPORT ATP-BINDING PROTEIN"/>
    <property type="match status" value="1"/>
</dbReference>
<dbReference type="PROSITE" id="PS50893">
    <property type="entry name" value="ABC_TRANSPORTER_2"/>
    <property type="match status" value="1"/>
</dbReference>
<reference evidence="7 8" key="1">
    <citation type="submission" date="2018-03" db="EMBL/GenBank/DDBJ databases">
        <title>Genomic Encyclopedia of Archaeal and Bacterial Type Strains, Phase II (KMG-II): from individual species to whole genera.</title>
        <authorList>
            <person name="Goeker M."/>
        </authorList>
    </citation>
    <scope>NUCLEOTIDE SEQUENCE [LARGE SCALE GENOMIC DNA]</scope>
    <source>
        <strain evidence="7 8">DSM 100212</strain>
    </source>
</reference>
<dbReference type="SMART" id="SM00382">
    <property type="entry name" value="AAA"/>
    <property type="match status" value="1"/>
</dbReference>
<comment type="caution">
    <text evidence="7">The sequence shown here is derived from an EMBL/GenBank/DDBJ whole genome shotgun (WGS) entry which is preliminary data.</text>
</comment>
<keyword evidence="8" id="KW-1185">Reference proteome</keyword>
<dbReference type="Pfam" id="PF00005">
    <property type="entry name" value="ABC_tran"/>
    <property type="match status" value="1"/>
</dbReference>
<keyword evidence="4 7" id="KW-0067">ATP-binding</keyword>
<dbReference type="GO" id="GO:0005524">
    <property type="term" value="F:ATP binding"/>
    <property type="evidence" value="ECO:0007669"/>
    <property type="project" value="UniProtKB-KW"/>
</dbReference>
<dbReference type="Gene3D" id="3.40.50.300">
    <property type="entry name" value="P-loop containing nucleotide triphosphate hydrolases"/>
    <property type="match status" value="1"/>
</dbReference>
<evidence type="ECO:0000256" key="2">
    <source>
        <dbReference type="ARBA" id="ARBA00022448"/>
    </source>
</evidence>
<evidence type="ECO:0000259" key="6">
    <source>
        <dbReference type="PROSITE" id="PS50893"/>
    </source>
</evidence>
<keyword evidence="5" id="KW-0029">Amino-acid transport</keyword>
<protein>
    <submittedName>
        <fullName evidence="7">Branched-chain amino acid transport system ATP-binding protein</fullName>
    </submittedName>
</protein>
<dbReference type="InterPro" id="IPR003593">
    <property type="entry name" value="AAA+_ATPase"/>
</dbReference>
<dbReference type="PANTHER" id="PTHR43820">
    <property type="entry name" value="HIGH-AFFINITY BRANCHED-CHAIN AMINO ACID TRANSPORT ATP-BINDING PROTEIN LIVF"/>
    <property type="match status" value="1"/>
</dbReference>
<dbReference type="GO" id="GO:0015658">
    <property type="term" value="F:branched-chain amino acid transmembrane transporter activity"/>
    <property type="evidence" value="ECO:0007669"/>
    <property type="project" value="TreeGrafter"/>
</dbReference>
<gene>
    <name evidence="7" type="ORF">CLV74_10822</name>
</gene>
<evidence type="ECO:0000313" key="7">
    <source>
        <dbReference type="EMBL" id="PRY88218.1"/>
    </source>
</evidence>
<dbReference type="RefSeq" id="WP_106265195.1">
    <property type="nucleotide sequence ID" value="NZ_PVTQ01000008.1"/>
</dbReference>
<evidence type="ECO:0000256" key="1">
    <source>
        <dbReference type="ARBA" id="ARBA00005417"/>
    </source>
</evidence>
<evidence type="ECO:0000256" key="4">
    <source>
        <dbReference type="ARBA" id="ARBA00022840"/>
    </source>
</evidence>
<dbReference type="InterPro" id="IPR052156">
    <property type="entry name" value="BCAA_Transport_ATP-bd_LivF"/>
</dbReference>
<keyword evidence="3" id="KW-0547">Nucleotide-binding</keyword>
<comment type="similarity">
    <text evidence="1">Belongs to the ABC transporter superfamily.</text>
</comment>
<evidence type="ECO:0000256" key="3">
    <source>
        <dbReference type="ARBA" id="ARBA00022741"/>
    </source>
</evidence>
<sequence length="237" mass="25323">MTKLLEVSGLTAHYGDFQALFGIDMTVEAGETVAIIGSNGAGKSTFLRSLTGLHSTRGQDIRFCDQPIAGMAADQIHKRGLAMVPEGRRLFRSLSVEENLLIGAAGKRKGPWSLAEVYSLFPDLKAKKNNPGTALSGGQQQMVAIGRALMSNPTLLLCDEISLGLAPKVIKDIYEAVPLIRERGTAILVVEQDVGQALAVADRIYCFMEGRVSLTGTPDSLSREQIANAYFGIGEAA</sequence>
<name>A0A2T0WND7_9RHOB</name>
<dbReference type="SUPFAM" id="SSF52540">
    <property type="entry name" value="P-loop containing nucleoside triphosphate hydrolases"/>
    <property type="match status" value="1"/>
</dbReference>
<dbReference type="OrthoDB" id="9806149at2"/>
<proteinExistence type="inferred from homology"/>
<dbReference type="AlphaFoldDB" id="A0A2T0WND7"/>
<dbReference type="GO" id="GO:0016887">
    <property type="term" value="F:ATP hydrolysis activity"/>
    <property type="evidence" value="ECO:0007669"/>
    <property type="project" value="InterPro"/>
</dbReference>